<dbReference type="GO" id="GO:0020037">
    <property type="term" value="F:heme binding"/>
    <property type="evidence" value="ECO:0007669"/>
    <property type="project" value="InterPro"/>
</dbReference>
<accession>A0A6J6QXH2</accession>
<dbReference type="CDD" id="cd14771">
    <property type="entry name" value="TrHb2_Mt-trHbO-like_O"/>
    <property type="match status" value="1"/>
</dbReference>
<dbReference type="EMBL" id="CAFBPJ010000189">
    <property type="protein sequence ID" value="CAB5027815.1"/>
    <property type="molecule type" value="Genomic_DNA"/>
</dbReference>
<dbReference type="GO" id="GO:0046872">
    <property type="term" value="F:metal ion binding"/>
    <property type="evidence" value="ECO:0007669"/>
    <property type="project" value="UniProtKB-KW"/>
</dbReference>
<evidence type="ECO:0000256" key="3">
    <source>
        <dbReference type="ARBA" id="ARBA00022723"/>
    </source>
</evidence>
<dbReference type="InterPro" id="IPR044203">
    <property type="entry name" value="GlbO/GLB3-like"/>
</dbReference>
<evidence type="ECO:0000256" key="5">
    <source>
        <dbReference type="ARBA" id="ARBA00034496"/>
    </source>
</evidence>
<keyword evidence="4" id="KW-0408">Iron</keyword>
<keyword evidence="1" id="KW-0813">Transport</keyword>
<dbReference type="AlphaFoldDB" id="A0A6J6QXH2"/>
<sequence length="129" mass="14898">MGEPTAGDISPYEALGGQVFFTELVANFYRRVAVDPILRPMYPDADLTEAERRLCLFLEQYWGGPKTYSDERGHPRLRLRHAPYQIDVAARDRWMELMAHAVHEQQLPQDLEDMLWEYLGGAAMAMQNI</sequence>
<dbReference type="GO" id="GO:0019825">
    <property type="term" value="F:oxygen binding"/>
    <property type="evidence" value="ECO:0007669"/>
    <property type="project" value="InterPro"/>
</dbReference>
<dbReference type="InterPro" id="IPR001486">
    <property type="entry name" value="Hemoglobin_trunc"/>
</dbReference>
<evidence type="ECO:0000256" key="4">
    <source>
        <dbReference type="ARBA" id="ARBA00023004"/>
    </source>
</evidence>
<reference evidence="6" key="1">
    <citation type="submission" date="2020-05" db="EMBL/GenBank/DDBJ databases">
        <authorList>
            <person name="Chiriac C."/>
            <person name="Salcher M."/>
            <person name="Ghai R."/>
            <person name="Kavagutti S V."/>
        </authorList>
    </citation>
    <scope>NUCLEOTIDE SEQUENCE</scope>
</reference>
<name>A0A6J6QXH2_9ZZZZ</name>
<evidence type="ECO:0000256" key="2">
    <source>
        <dbReference type="ARBA" id="ARBA00022617"/>
    </source>
</evidence>
<dbReference type="InterPro" id="IPR012292">
    <property type="entry name" value="Globin/Proto"/>
</dbReference>
<comment type="similarity">
    <text evidence="5">Belongs to the truncated hemoglobin family. Group II subfamily.</text>
</comment>
<dbReference type="Pfam" id="PF01152">
    <property type="entry name" value="Bac_globin"/>
    <property type="match status" value="1"/>
</dbReference>
<evidence type="ECO:0000313" key="7">
    <source>
        <dbReference type="EMBL" id="CAB5027815.1"/>
    </source>
</evidence>
<gene>
    <name evidence="6" type="ORF">UFOPK2625_01189</name>
    <name evidence="7" type="ORF">UFOPK4092_01349</name>
</gene>
<proteinExistence type="inferred from homology"/>
<evidence type="ECO:0000313" key="6">
    <source>
        <dbReference type="EMBL" id="CAB4714333.1"/>
    </source>
</evidence>
<dbReference type="InterPro" id="IPR009050">
    <property type="entry name" value="Globin-like_sf"/>
</dbReference>
<dbReference type="PANTHER" id="PTHR47366">
    <property type="entry name" value="TWO-ON-TWO HEMOGLOBIN-3"/>
    <property type="match status" value="1"/>
</dbReference>
<dbReference type="PANTHER" id="PTHR47366:SF1">
    <property type="entry name" value="TWO-ON-TWO HEMOGLOBIN-3"/>
    <property type="match status" value="1"/>
</dbReference>
<keyword evidence="2" id="KW-0349">Heme</keyword>
<organism evidence="6">
    <name type="scientific">freshwater metagenome</name>
    <dbReference type="NCBI Taxonomy" id="449393"/>
    <lineage>
        <taxon>unclassified sequences</taxon>
        <taxon>metagenomes</taxon>
        <taxon>ecological metagenomes</taxon>
    </lineage>
</organism>
<dbReference type="EMBL" id="CAEZXZ010000200">
    <property type="protein sequence ID" value="CAB4714333.1"/>
    <property type="molecule type" value="Genomic_DNA"/>
</dbReference>
<dbReference type="GO" id="GO:0005344">
    <property type="term" value="F:oxygen carrier activity"/>
    <property type="evidence" value="ECO:0007669"/>
    <property type="project" value="InterPro"/>
</dbReference>
<evidence type="ECO:0000256" key="1">
    <source>
        <dbReference type="ARBA" id="ARBA00022448"/>
    </source>
</evidence>
<dbReference type="SUPFAM" id="SSF46458">
    <property type="entry name" value="Globin-like"/>
    <property type="match status" value="1"/>
</dbReference>
<dbReference type="Gene3D" id="1.10.490.10">
    <property type="entry name" value="Globins"/>
    <property type="match status" value="1"/>
</dbReference>
<keyword evidence="3" id="KW-0479">Metal-binding</keyword>
<protein>
    <submittedName>
        <fullName evidence="6">Unannotated protein</fullName>
    </submittedName>
</protein>